<keyword evidence="3 6" id="KW-0808">Transferase</keyword>
<protein>
    <submittedName>
        <fullName evidence="6">GT2 family glycosyltransferase</fullName>
    </submittedName>
</protein>
<proteinExistence type="inferred from homology"/>
<dbReference type="Gene3D" id="3.90.550.10">
    <property type="entry name" value="Spore Coat Polysaccharide Biosynthesis Protein SpsA, Chain A"/>
    <property type="match status" value="1"/>
</dbReference>
<accession>A0A327QXE6</accession>
<evidence type="ECO:0000256" key="1">
    <source>
        <dbReference type="ARBA" id="ARBA00006739"/>
    </source>
</evidence>
<feature type="transmembrane region" description="Helical" evidence="4">
    <location>
        <begin position="261"/>
        <end position="280"/>
    </location>
</feature>
<dbReference type="AlphaFoldDB" id="A0A327QXE6"/>
<dbReference type="PANTHER" id="PTHR43179">
    <property type="entry name" value="RHAMNOSYLTRANSFERASE WBBL"/>
    <property type="match status" value="1"/>
</dbReference>
<keyword evidence="4" id="KW-0812">Transmembrane</keyword>
<sequence length="304" mass="35248">MKPISILIITYNRPNDVLFLLKNIVAQKHAAELVQEVIIINNASVADYDEVVAYVQEGALNFRYINSPENLGVARGRNLAISIAEAPILVTIDDDAYFRDQDALEKVVKIFDEHTAVERPLGALCFKVYYASTLEIQKNLFPHKDFEHYKDKNYFDTSYFTGCGHAIKKEVYGKAGDYPVDFFYGMEEYDLSYRILDHGYSIAFTGEVVVMHNESPLGRTTHAEKMRMFWVNKSKVAYRYLPFIYYITTSFLWSLEFLVKTNWNLVLFFKGWGTIWGIPFKEKRQRVSKNTLAYLKEVGARFTH</sequence>
<dbReference type="OrthoDB" id="1143197at2"/>
<evidence type="ECO:0000256" key="3">
    <source>
        <dbReference type="ARBA" id="ARBA00022679"/>
    </source>
</evidence>
<evidence type="ECO:0000259" key="5">
    <source>
        <dbReference type="Pfam" id="PF00535"/>
    </source>
</evidence>
<dbReference type="InterPro" id="IPR029044">
    <property type="entry name" value="Nucleotide-diphossugar_trans"/>
</dbReference>
<dbReference type="Pfam" id="PF00535">
    <property type="entry name" value="Glycos_transf_2"/>
    <property type="match status" value="1"/>
</dbReference>
<reference evidence="6 7" key="1">
    <citation type="submission" date="2018-06" db="EMBL/GenBank/DDBJ databases">
        <title>Genomic Encyclopedia of Archaeal and Bacterial Type Strains, Phase II (KMG-II): from individual species to whole genera.</title>
        <authorList>
            <person name="Goeker M."/>
        </authorList>
    </citation>
    <scope>NUCLEOTIDE SEQUENCE [LARGE SCALE GENOMIC DNA]</scope>
    <source>
        <strain evidence="6 7">DSM 23857</strain>
    </source>
</reference>
<evidence type="ECO:0000313" key="7">
    <source>
        <dbReference type="Proteomes" id="UP000249547"/>
    </source>
</evidence>
<evidence type="ECO:0000256" key="4">
    <source>
        <dbReference type="SAM" id="Phobius"/>
    </source>
</evidence>
<dbReference type="RefSeq" id="WP_158538531.1">
    <property type="nucleotide sequence ID" value="NZ_QLLL01000002.1"/>
</dbReference>
<dbReference type="EMBL" id="QLLL01000002">
    <property type="protein sequence ID" value="RAJ08394.1"/>
    <property type="molecule type" value="Genomic_DNA"/>
</dbReference>
<keyword evidence="2" id="KW-0328">Glycosyltransferase</keyword>
<evidence type="ECO:0000256" key="2">
    <source>
        <dbReference type="ARBA" id="ARBA00022676"/>
    </source>
</evidence>
<keyword evidence="4" id="KW-0472">Membrane</keyword>
<feature type="domain" description="Glycosyltransferase 2-like" evidence="5">
    <location>
        <begin position="5"/>
        <end position="172"/>
    </location>
</feature>
<keyword evidence="4" id="KW-1133">Transmembrane helix</keyword>
<dbReference type="Proteomes" id="UP000249547">
    <property type="component" value="Unassembled WGS sequence"/>
</dbReference>
<keyword evidence="7" id="KW-1185">Reference proteome</keyword>
<comment type="similarity">
    <text evidence="1">Belongs to the glycosyltransferase 2 family.</text>
</comment>
<dbReference type="PANTHER" id="PTHR43179:SF12">
    <property type="entry name" value="GALACTOFURANOSYLTRANSFERASE GLFT2"/>
    <property type="match status" value="1"/>
</dbReference>
<dbReference type="InterPro" id="IPR001173">
    <property type="entry name" value="Glyco_trans_2-like"/>
</dbReference>
<feature type="transmembrane region" description="Helical" evidence="4">
    <location>
        <begin position="236"/>
        <end position="255"/>
    </location>
</feature>
<evidence type="ECO:0000313" key="6">
    <source>
        <dbReference type="EMBL" id="RAJ08394.1"/>
    </source>
</evidence>
<dbReference type="GO" id="GO:0016757">
    <property type="term" value="F:glycosyltransferase activity"/>
    <property type="evidence" value="ECO:0007669"/>
    <property type="project" value="UniProtKB-KW"/>
</dbReference>
<dbReference type="SUPFAM" id="SSF53448">
    <property type="entry name" value="Nucleotide-diphospho-sugar transferases"/>
    <property type="match status" value="1"/>
</dbReference>
<name>A0A327QXE6_9BACT</name>
<gene>
    <name evidence="6" type="ORF">LX64_01045</name>
</gene>
<comment type="caution">
    <text evidence="6">The sequence shown here is derived from an EMBL/GenBank/DDBJ whole genome shotgun (WGS) entry which is preliminary data.</text>
</comment>
<organism evidence="6 7">
    <name type="scientific">Chitinophaga skermanii</name>
    <dbReference type="NCBI Taxonomy" id="331697"/>
    <lineage>
        <taxon>Bacteria</taxon>
        <taxon>Pseudomonadati</taxon>
        <taxon>Bacteroidota</taxon>
        <taxon>Chitinophagia</taxon>
        <taxon>Chitinophagales</taxon>
        <taxon>Chitinophagaceae</taxon>
        <taxon>Chitinophaga</taxon>
    </lineage>
</organism>